<feature type="repeat" description="ANK" evidence="8">
    <location>
        <begin position="537"/>
        <end position="569"/>
    </location>
</feature>
<dbReference type="InterPro" id="IPR034083">
    <property type="entry name" value="R3H_DEXH_helicase"/>
</dbReference>
<dbReference type="InterPro" id="IPR027417">
    <property type="entry name" value="P-loop_NTPase"/>
</dbReference>
<evidence type="ECO:0000259" key="12">
    <source>
        <dbReference type="PROSITE" id="PS51192"/>
    </source>
</evidence>
<dbReference type="InterPro" id="IPR048333">
    <property type="entry name" value="HA2_WH"/>
</dbReference>
<dbReference type="InterPro" id="IPR014001">
    <property type="entry name" value="Helicase_ATP-bd"/>
</dbReference>
<dbReference type="CDD" id="cd21134">
    <property type="entry name" value="YTH"/>
    <property type="match status" value="1"/>
</dbReference>
<evidence type="ECO:0000256" key="5">
    <source>
        <dbReference type="ARBA" id="ARBA00022840"/>
    </source>
</evidence>
<dbReference type="PROSITE" id="PS50882">
    <property type="entry name" value="YTH"/>
    <property type="match status" value="1"/>
</dbReference>
<name>A0ABR1A6Q3_HUSHU</name>
<dbReference type="InterPro" id="IPR036770">
    <property type="entry name" value="Ankyrin_rpt-contain_sf"/>
</dbReference>
<feature type="region of interest" description="Disordered" evidence="9">
    <location>
        <begin position="32"/>
        <end position="66"/>
    </location>
</feature>
<dbReference type="EC" id="3.6.4.13" evidence="1"/>
<keyword evidence="3" id="KW-0378">Hydrolase</keyword>
<dbReference type="CDD" id="cd18791">
    <property type="entry name" value="SF2_C_RHA"/>
    <property type="match status" value="1"/>
</dbReference>
<dbReference type="InterPro" id="IPR007275">
    <property type="entry name" value="YTH_domain"/>
</dbReference>
<dbReference type="InterPro" id="IPR007502">
    <property type="entry name" value="Helicase-assoc_dom"/>
</dbReference>
<dbReference type="PROSITE" id="PS51061">
    <property type="entry name" value="R3H"/>
    <property type="match status" value="1"/>
</dbReference>
<dbReference type="PROSITE" id="PS51194">
    <property type="entry name" value="HELICASE_CTER"/>
    <property type="match status" value="1"/>
</dbReference>
<feature type="compositionally biased region" description="Polar residues" evidence="9">
    <location>
        <begin position="1276"/>
        <end position="1287"/>
    </location>
</feature>
<dbReference type="Pfam" id="PF00270">
    <property type="entry name" value="DEAD"/>
    <property type="match status" value="1"/>
</dbReference>
<feature type="region of interest" description="Disordered" evidence="9">
    <location>
        <begin position="1198"/>
        <end position="1318"/>
    </location>
</feature>
<keyword evidence="15" id="KW-1185">Reference proteome</keyword>
<evidence type="ECO:0000259" key="10">
    <source>
        <dbReference type="PROSITE" id="PS50882"/>
    </source>
</evidence>
<dbReference type="SMART" id="SM00847">
    <property type="entry name" value="HA2"/>
    <property type="match status" value="1"/>
</dbReference>
<dbReference type="Pfam" id="PF01424">
    <property type="entry name" value="R3H"/>
    <property type="match status" value="1"/>
</dbReference>
<dbReference type="SMART" id="SM00393">
    <property type="entry name" value="R3H"/>
    <property type="match status" value="1"/>
</dbReference>
<evidence type="ECO:0000256" key="9">
    <source>
        <dbReference type="SAM" id="MobiDB-lite"/>
    </source>
</evidence>
<evidence type="ECO:0000313" key="14">
    <source>
        <dbReference type="EMBL" id="KAK6492771.1"/>
    </source>
</evidence>
<keyword evidence="6" id="KW-0694">RNA-binding</keyword>
<dbReference type="PANTHER" id="PTHR18934:SF213">
    <property type="entry name" value="3'-5' RNA HELICASE YTHDC2"/>
    <property type="match status" value="1"/>
</dbReference>
<dbReference type="Pfam" id="PF21010">
    <property type="entry name" value="HA2_C"/>
    <property type="match status" value="1"/>
</dbReference>
<dbReference type="InterPro" id="IPR059023">
    <property type="entry name" value="RNA_hel_CTD"/>
</dbReference>
<keyword evidence="4" id="KW-0347">Helicase</keyword>
<dbReference type="CDD" id="cd06007">
    <property type="entry name" value="R3H_DEXH_helicase"/>
    <property type="match status" value="1"/>
</dbReference>
<keyword evidence="8" id="KW-0040">ANK repeat</keyword>
<dbReference type="Gene3D" id="1.25.40.20">
    <property type="entry name" value="Ankyrin repeat-containing domain"/>
    <property type="match status" value="1"/>
</dbReference>
<dbReference type="Pfam" id="PF07717">
    <property type="entry name" value="OB_NTP_bind"/>
    <property type="match status" value="1"/>
</dbReference>
<dbReference type="SMART" id="SM00490">
    <property type="entry name" value="HELICc"/>
    <property type="match status" value="1"/>
</dbReference>
<evidence type="ECO:0000256" key="8">
    <source>
        <dbReference type="PROSITE-ProRule" id="PRU00023"/>
    </source>
</evidence>
<dbReference type="PROSITE" id="PS50297">
    <property type="entry name" value="ANK_REP_REGION"/>
    <property type="match status" value="1"/>
</dbReference>
<dbReference type="InterPro" id="IPR001374">
    <property type="entry name" value="R3H_dom"/>
</dbReference>
<evidence type="ECO:0000256" key="2">
    <source>
        <dbReference type="ARBA" id="ARBA00022741"/>
    </source>
</evidence>
<feature type="region of interest" description="Disordered" evidence="9">
    <location>
        <begin position="176"/>
        <end position="216"/>
    </location>
</feature>
<evidence type="ECO:0000313" key="15">
    <source>
        <dbReference type="Proteomes" id="UP001369086"/>
    </source>
</evidence>
<dbReference type="CDD" id="cd17987">
    <property type="entry name" value="DEXHc_YTHDC2"/>
    <property type="match status" value="1"/>
</dbReference>
<dbReference type="PROSITE" id="PS50088">
    <property type="entry name" value="ANK_REPEAT"/>
    <property type="match status" value="1"/>
</dbReference>
<proteinExistence type="predicted"/>
<dbReference type="SUPFAM" id="SSF48403">
    <property type="entry name" value="Ankyrin repeat"/>
    <property type="match status" value="1"/>
</dbReference>
<feature type="compositionally biased region" description="Polar residues" evidence="9">
    <location>
        <begin position="1219"/>
        <end position="1256"/>
    </location>
</feature>
<dbReference type="SUPFAM" id="SSF82708">
    <property type="entry name" value="R3H domain"/>
    <property type="match status" value="1"/>
</dbReference>
<evidence type="ECO:0000256" key="1">
    <source>
        <dbReference type="ARBA" id="ARBA00012552"/>
    </source>
</evidence>
<dbReference type="Proteomes" id="UP001369086">
    <property type="component" value="Unassembled WGS sequence"/>
</dbReference>
<evidence type="ECO:0000259" key="13">
    <source>
        <dbReference type="PROSITE" id="PS51194"/>
    </source>
</evidence>
<feature type="compositionally biased region" description="Low complexity" evidence="9">
    <location>
        <begin position="1302"/>
        <end position="1313"/>
    </location>
</feature>
<dbReference type="InterPro" id="IPR011709">
    <property type="entry name" value="DEAD-box_helicase_OB_fold"/>
</dbReference>
<evidence type="ECO:0000256" key="4">
    <source>
        <dbReference type="ARBA" id="ARBA00022806"/>
    </source>
</evidence>
<feature type="domain" description="R3H" evidence="11">
    <location>
        <begin position="73"/>
        <end position="136"/>
    </location>
</feature>
<dbReference type="SUPFAM" id="SSF52540">
    <property type="entry name" value="P-loop containing nucleoside triphosphate hydrolases"/>
    <property type="match status" value="2"/>
</dbReference>
<evidence type="ECO:0000256" key="7">
    <source>
        <dbReference type="ARBA" id="ARBA00047984"/>
    </source>
</evidence>
<feature type="domain" description="YTH" evidence="10">
    <location>
        <begin position="1318"/>
        <end position="1448"/>
    </location>
</feature>
<dbReference type="InterPro" id="IPR036867">
    <property type="entry name" value="R3H_dom_sf"/>
</dbReference>
<protein>
    <recommendedName>
        <fullName evidence="1">RNA helicase</fullName>
        <ecNumber evidence="1">3.6.4.13</ecNumber>
    </recommendedName>
</protein>
<reference evidence="14 15" key="1">
    <citation type="submission" date="2021-05" db="EMBL/GenBank/DDBJ databases">
        <authorList>
            <person name="Zahm M."/>
            <person name="Klopp C."/>
            <person name="Cabau C."/>
            <person name="Kuhl H."/>
            <person name="Suciu R."/>
            <person name="Ciorpac M."/>
            <person name="Holostenco D."/>
            <person name="Gessner J."/>
            <person name="Wuertz S."/>
            <person name="Hohne C."/>
            <person name="Stock M."/>
            <person name="Gislard M."/>
            <person name="Lluch J."/>
            <person name="Milhes M."/>
            <person name="Lampietro C."/>
            <person name="Lopez Roques C."/>
            <person name="Donnadieu C."/>
            <person name="Du K."/>
            <person name="Schartl M."/>
            <person name="Guiguen Y."/>
        </authorList>
    </citation>
    <scope>NUCLEOTIDE SEQUENCE [LARGE SCALE GENOMIC DNA]</scope>
    <source>
        <strain evidence="14">Hh-F2</strain>
        <tissue evidence="14">Blood</tissue>
    </source>
</reference>
<evidence type="ECO:0000256" key="6">
    <source>
        <dbReference type="ARBA" id="ARBA00022884"/>
    </source>
</evidence>
<accession>A0ABR1A6Q3</accession>
<dbReference type="Pfam" id="PF12796">
    <property type="entry name" value="Ank_2"/>
    <property type="match status" value="1"/>
</dbReference>
<evidence type="ECO:0000259" key="11">
    <source>
        <dbReference type="PROSITE" id="PS51061"/>
    </source>
</evidence>
<feature type="domain" description="Helicase C-terminal" evidence="13">
    <location>
        <begin position="639"/>
        <end position="815"/>
    </location>
</feature>
<dbReference type="Pfam" id="PF26026">
    <property type="entry name" value="RNA_hel_CTD"/>
    <property type="match status" value="1"/>
</dbReference>
<sequence>MNNWGEMHRKHKTMLVRHISDIRMKACVGTSRHSLLHKKMSRPSSVSPRPGMSQSSQSGSSRARGLKDIRIDEEVKIAVNIALDRFRYSDQKEMEFPSSLTSTERAFIHRLAQSLGLISKSRGKGTTRFLTIKKKDGSEAAQSVMNFNLSHNTKHVVRSLLQRFPVTNKERTDLLPKTERGSSLALEAESVRDKNRTSGRLNNGIPQVPPRRGESDLDSFRRTLPVYERREEIVKIIKENRVVLVVGETGSGKTTQVPQFLLDDSYMNGNPCRIFCTQPRRLAAIAVAERVAAERGEKIGQTIGYQIRLESRVSPKTLLTFCTCGVLLRTLMAGDATLSTVTHVIVDEVHERDGLSDFLLIKIRDMLQNHSSLKLILSSAALDVNLFIRYFGSCPVIYIPGRPFEVKELFLEDILRTTGYTNKDMMKYKKEKQKEEKQQTSLTEWCKVKDSITRPEQQRERTTSCPIEENYLLDDGGDSVFSQLSEKDVNSLEPWLLKEMDSCISDIFLNQDADAFVQLFNLILSENVSVDYRHRETSVTPLMVAAGRGFLSQVEQLLSMGANVNFKASNSWTALDWAKHFNQAEVVDLLESYISSLEAGHLDESSLVQSESGELSAEDRELLKAYHHSFDDEKVDLDLIMHLLYNICQSSDDGAVLIFLPGYDEIVTLRDRILYDDKRFSDYTQRYQVFTLHSNMQTSDQKKVLKTSPAGIRKVILSTNIAETSITVNDVVFVINAGKVKEKSFDALNHVTMLKMVWISKASAIQRKGRAGRCRPGVCFHLFSRLRFKNMLEFQVPELLRMPLQELCLHTKLLAPITCPIADFLAKAPEPPPALIVRNAVQMLKTIDAMDPWEDLTELGYHLADLPVEPHFGKMVLCAVVLKCLDPILTIACTLAYRDPFVLPVQAAQKRAAMLCRKRFTAGTFSDHMALLRAFQAWQKARSDGWERVFCEKNFLSQATMEIIIGMRTQLLGQLRAIGFVRARGGGDIRDVNLNSENWAVVKAALVAGMYPNLIHVDRENVMLMGSKEKKVRFHPNSVLSQPLYKKIPPANGQAAAVQSLPTDWLIYDEMTRAHRIASIRCCSVVTPFTVAIFGGSAKLPSTALQEPSMQRVDGVNDSSDSEMEDRSTANMATLKIDEWLNFKLERETANLVFHLRQKWHSLFLRRIRAPSKPWSQVDEATMRALVSVLITEEHVAGLQQPTGIGQRPRPMSSEEPPQLSSWRATNSRESSADTEFSNETSNVERAQVMSPSPAFSQPKGYKDRGILHPKKSSGDRSNQSSVKTTDSNSYPSPCASPSPPSSGKCSKSSSPRPNTPVRYFIMKSSNLRNIEISQQKGIWSTTPSNELKLNRSFLESSIVFLVFSVQGSGHFQGYARMSSEIGHERSLEWGSTGLGGVFRVEWIKKESLPFQHAHQLLNPWNDNKKVQISRDGQELEPQVGGQLLQLWERTSLIGKPLQIDTRLGVLGEP</sequence>
<dbReference type="EMBL" id="JAHFZB010000002">
    <property type="protein sequence ID" value="KAK6492771.1"/>
    <property type="molecule type" value="Genomic_DNA"/>
</dbReference>
<organism evidence="14 15">
    <name type="scientific">Huso huso</name>
    <name type="common">Beluga</name>
    <name type="synonym">Acipenser huso</name>
    <dbReference type="NCBI Taxonomy" id="61971"/>
    <lineage>
        <taxon>Eukaryota</taxon>
        <taxon>Metazoa</taxon>
        <taxon>Chordata</taxon>
        <taxon>Craniata</taxon>
        <taxon>Vertebrata</taxon>
        <taxon>Euteleostomi</taxon>
        <taxon>Actinopterygii</taxon>
        <taxon>Chondrostei</taxon>
        <taxon>Acipenseriformes</taxon>
        <taxon>Acipenseridae</taxon>
        <taxon>Huso</taxon>
    </lineage>
</organism>
<feature type="compositionally biased region" description="Low complexity" evidence="9">
    <location>
        <begin position="47"/>
        <end position="62"/>
    </location>
</feature>
<dbReference type="Gene3D" id="1.20.120.1080">
    <property type="match status" value="1"/>
</dbReference>
<dbReference type="PANTHER" id="PTHR18934">
    <property type="entry name" value="ATP-DEPENDENT RNA HELICASE"/>
    <property type="match status" value="1"/>
</dbReference>
<keyword evidence="5" id="KW-0067">ATP-binding</keyword>
<gene>
    <name evidence="14" type="ORF">HHUSO_G2166</name>
</gene>
<dbReference type="Pfam" id="PF04146">
    <property type="entry name" value="YTH"/>
    <property type="match status" value="1"/>
</dbReference>
<dbReference type="SMART" id="SM00487">
    <property type="entry name" value="DEXDc"/>
    <property type="match status" value="1"/>
</dbReference>
<dbReference type="InterPro" id="IPR001650">
    <property type="entry name" value="Helicase_C-like"/>
</dbReference>
<comment type="catalytic activity">
    <reaction evidence="7">
        <text>ATP + H2O = ADP + phosphate + H(+)</text>
        <dbReference type="Rhea" id="RHEA:13065"/>
        <dbReference type="ChEBI" id="CHEBI:15377"/>
        <dbReference type="ChEBI" id="CHEBI:15378"/>
        <dbReference type="ChEBI" id="CHEBI:30616"/>
        <dbReference type="ChEBI" id="CHEBI:43474"/>
        <dbReference type="ChEBI" id="CHEBI:456216"/>
        <dbReference type="EC" id="3.6.4.13"/>
    </reaction>
</comment>
<comment type="caution">
    <text evidence="14">The sequence shown here is derived from an EMBL/GenBank/DDBJ whole genome shotgun (WGS) entry which is preliminary data.</text>
</comment>
<dbReference type="Gene3D" id="3.30.1370.50">
    <property type="entry name" value="R3H-like domain"/>
    <property type="match status" value="1"/>
</dbReference>
<dbReference type="Gene3D" id="3.40.50.300">
    <property type="entry name" value="P-loop containing nucleotide triphosphate hydrolases"/>
    <property type="match status" value="2"/>
</dbReference>
<feature type="domain" description="Helicase ATP-binding" evidence="12">
    <location>
        <begin position="234"/>
        <end position="400"/>
    </location>
</feature>
<dbReference type="InterPro" id="IPR002110">
    <property type="entry name" value="Ankyrin_rpt"/>
</dbReference>
<dbReference type="SMART" id="SM00248">
    <property type="entry name" value="ANK"/>
    <property type="match status" value="2"/>
</dbReference>
<dbReference type="Pfam" id="PF00271">
    <property type="entry name" value="Helicase_C"/>
    <property type="match status" value="1"/>
</dbReference>
<dbReference type="Gene3D" id="3.10.590.10">
    <property type="entry name" value="ph1033 like domains"/>
    <property type="match status" value="1"/>
</dbReference>
<evidence type="ECO:0000256" key="3">
    <source>
        <dbReference type="ARBA" id="ARBA00022801"/>
    </source>
</evidence>
<keyword evidence="2" id="KW-0547">Nucleotide-binding</keyword>
<dbReference type="InterPro" id="IPR011545">
    <property type="entry name" value="DEAD/DEAH_box_helicase_dom"/>
</dbReference>
<dbReference type="Pfam" id="PF04408">
    <property type="entry name" value="WHD_HA2"/>
    <property type="match status" value="1"/>
</dbReference>
<dbReference type="PROSITE" id="PS51192">
    <property type="entry name" value="HELICASE_ATP_BIND_1"/>
    <property type="match status" value="1"/>
</dbReference>